<feature type="transmembrane region" description="Helical" evidence="1">
    <location>
        <begin position="236"/>
        <end position="258"/>
    </location>
</feature>
<dbReference type="RefSeq" id="WP_124958987.1">
    <property type="nucleotide sequence ID" value="NZ_CBFHCE010000053.1"/>
</dbReference>
<feature type="transmembrane region" description="Helical" evidence="1">
    <location>
        <begin position="141"/>
        <end position="169"/>
    </location>
</feature>
<protein>
    <recommendedName>
        <fullName evidence="4">DUF5671 domain-containing protein</fullName>
    </recommendedName>
</protein>
<evidence type="ECO:0000256" key="1">
    <source>
        <dbReference type="SAM" id="Phobius"/>
    </source>
</evidence>
<feature type="transmembrane region" description="Helical" evidence="1">
    <location>
        <begin position="270"/>
        <end position="298"/>
    </location>
</feature>
<evidence type="ECO:0000313" key="2">
    <source>
        <dbReference type="EMBL" id="RRH87885.1"/>
    </source>
</evidence>
<accession>A0A3P3ENH2</accession>
<dbReference type="EMBL" id="RQXU01000007">
    <property type="protein sequence ID" value="RRH87885.1"/>
    <property type="molecule type" value="Genomic_DNA"/>
</dbReference>
<keyword evidence="1" id="KW-0812">Transmembrane</keyword>
<proteinExistence type="predicted"/>
<name>A0A3P3ENH2_9BURK</name>
<evidence type="ECO:0000313" key="3">
    <source>
        <dbReference type="Proteomes" id="UP000271590"/>
    </source>
</evidence>
<organism evidence="2 3">
    <name type="scientific">Variovorax beijingensis</name>
    <dbReference type="NCBI Taxonomy" id="2496117"/>
    <lineage>
        <taxon>Bacteria</taxon>
        <taxon>Pseudomonadati</taxon>
        <taxon>Pseudomonadota</taxon>
        <taxon>Betaproteobacteria</taxon>
        <taxon>Burkholderiales</taxon>
        <taxon>Comamonadaceae</taxon>
        <taxon>Variovorax</taxon>
    </lineage>
</organism>
<sequence length="341" mass="35718">MAASSSFERAQRLPGNFAWIAVAVDAALFVLGMAAQLLPFSPHGEQMRGVYAQPGVWVPLLSRAVTVWLLAATLAWCHARKALDERGAARIAQLRGPGSRFGAVFLAAMVVNMLALTPLFYQAQLLFMPGGPLHERVGTYGLRPVMAVSMLVQSAIQMLVLVASVWLAARFALRGRGSGPAGSSPGAADGGAGAAPPRRAVALVAAATFVSLQVWTGHVASGWVDTSRDSDAVPLLLGWFAVPLLIWALAFWGGWLGAAPGPVHTRPFRAVAAAVSAFVLLQAVCAALALGGLLWIAGASFSGVSSGGRLAALAALMAAIYLVLLVLGMRTVTRRLYRRYL</sequence>
<keyword evidence="1" id="KW-1133">Transmembrane helix</keyword>
<gene>
    <name evidence="2" type="ORF">EH244_14010</name>
</gene>
<dbReference type="AlphaFoldDB" id="A0A3P3ENH2"/>
<feature type="transmembrane region" description="Helical" evidence="1">
    <location>
        <begin position="100"/>
        <end position="121"/>
    </location>
</feature>
<dbReference type="Proteomes" id="UP000271590">
    <property type="component" value="Unassembled WGS sequence"/>
</dbReference>
<feature type="transmembrane region" description="Helical" evidence="1">
    <location>
        <begin position="200"/>
        <end position="224"/>
    </location>
</feature>
<feature type="transmembrane region" description="Helical" evidence="1">
    <location>
        <begin position="60"/>
        <end position="79"/>
    </location>
</feature>
<comment type="caution">
    <text evidence="2">The sequence shown here is derived from an EMBL/GenBank/DDBJ whole genome shotgun (WGS) entry which is preliminary data.</text>
</comment>
<feature type="transmembrane region" description="Helical" evidence="1">
    <location>
        <begin position="17"/>
        <end position="40"/>
    </location>
</feature>
<reference evidence="2 3" key="1">
    <citation type="submission" date="2018-11" db="EMBL/GenBank/DDBJ databases">
        <title>The genome of Variovorax sp T529.</title>
        <authorList>
            <person name="Gao J."/>
        </authorList>
    </citation>
    <scope>NUCLEOTIDE SEQUENCE [LARGE SCALE GENOMIC DNA]</scope>
    <source>
        <strain evidence="2 3">T529</strain>
    </source>
</reference>
<keyword evidence="1" id="KW-0472">Membrane</keyword>
<evidence type="ECO:0008006" key="4">
    <source>
        <dbReference type="Google" id="ProtNLM"/>
    </source>
</evidence>
<feature type="transmembrane region" description="Helical" evidence="1">
    <location>
        <begin position="310"/>
        <end position="329"/>
    </location>
</feature>